<gene>
    <name evidence="1" type="ORF">QGM71_16300</name>
</gene>
<dbReference type="InterPro" id="IPR026988">
    <property type="entry name" value="YaaC-like"/>
</dbReference>
<keyword evidence="2" id="KW-1185">Reference proteome</keyword>
<dbReference type="Proteomes" id="UP001335737">
    <property type="component" value="Unassembled WGS sequence"/>
</dbReference>
<accession>A0ABU6KIP4</accession>
<protein>
    <submittedName>
        <fullName evidence="1">YaaC family protein</fullName>
    </submittedName>
</protein>
<dbReference type="EMBL" id="JARZFX010000010">
    <property type="protein sequence ID" value="MEC5425048.1"/>
    <property type="molecule type" value="Genomic_DNA"/>
</dbReference>
<dbReference type="RefSeq" id="WP_327608606.1">
    <property type="nucleotide sequence ID" value="NZ_JARZFX010000010.1"/>
</dbReference>
<proteinExistence type="predicted"/>
<evidence type="ECO:0000313" key="2">
    <source>
        <dbReference type="Proteomes" id="UP001335737"/>
    </source>
</evidence>
<name>A0ABU6KIP4_9BACI</name>
<organism evidence="1 2">
    <name type="scientific">Virgibacillus tibetensis</name>
    <dbReference type="NCBI Taxonomy" id="3042313"/>
    <lineage>
        <taxon>Bacteria</taxon>
        <taxon>Bacillati</taxon>
        <taxon>Bacillota</taxon>
        <taxon>Bacilli</taxon>
        <taxon>Bacillales</taxon>
        <taxon>Bacillaceae</taxon>
        <taxon>Virgibacillus</taxon>
    </lineage>
</organism>
<comment type="caution">
    <text evidence="1">The sequence shown here is derived from an EMBL/GenBank/DDBJ whole genome shotgun (WGS) entry which is preliminary data.</text>
</comment>
<evidence type="ECO:0000313" key="1">
    <source>
        <dbReference type="EMBL" id="MEC5425048.1"/>
    </source>
</evidence>
<sequence length="313" mass="36737">MKEINDFYTFLKSQQTAQSYLQQCYENIEVVDAEAKSYKNCSAFIYYLDHGNRFYENGKRLDMFAQPVLYFYGMVHLLKACLLTKRPDYPESTSLLSHGVTARKRKRKNYTFMDDEVKVQQNGLFPYFSTHLFAKNKLPFEKVKMVDLFALIPEMNTLFDFQKKGKLIQVGVIHSKLLQFPSYLLDSHHLTANAFIQRIKVYLPEIKYTDIDNSAISMELMSPLTRVDGPFFKHKNGKIFFPIHRENFLPLSEVMVHYLLLYNLSMLCRYDAEWWGDLLVTKPDIDFPFIAQFIEQSAEKIPLLLGEEIFNSV</sequence>
<dbReference type="Pfam" id="PF14175">
    <property type="entry name" value="YaaC"/>
    <property type="match status" value="1"/>
</dbReference>
<reference evidence="1 2" key="1">
    <citation type="journal article" date="2024" name="Int. J. Syst. Evol. Microbiol.">
        <title>Virgibacillus tibetensis sp. nov., isolated from salt lake on the Tibetan Plateau of China.</title>
        <authorList>
            <person name="Phurbu D."/>
            <person name="Liu Z.-X."/>
            <person name="Wang R."/>
            <person name="Zheng Y.-Y."/>
            <person name="Liu H.-C."/>
            <person name="Zhou Y.-G."/>
            <person name="Yu Y.-J."/>
            <person name="Li A.-H."/>
        </authorList>
    </citation>
    <scope>NUCLEOTIDE SEQUENCE [LARGE SCALE GENOMIC DNA]</scope>
    <source>
        <strain evidence="1 2">C22-A2</strain>
    </source>
</reference>